<name>A0A8E2JQC5_9PEZI</name>
<sequence>MSCPHGALVSDLFSIRRTPNSGRAVFASEDIPADTLIAKADDLTITVLLREYRKEVCIHCFSYDRGNGLKTRDSAVGFAYCSAECQQKWRDDVGDVGVAAWTAVEMLTKNRSREDEEMQDVDDPRPTSREITQAWEKVANQAALIRLARQGSSSKQHRKSVHAAISAPISPDVMAFCVSGILLRYSKPEVWPSLLALATDSKPYHNANDLLAFTRSYLQLLAILPEPLLEFTTPEILFVLSTRDSHNSFGIRSLEDEGSEFFGYGCWPAASYFNHSCGPNVSKQRVGRVWEFTTARDVGKDEELCITYLSGEERQLSRGRRMERLRRTWGFECGCERCEI</sequence>
<dbReference type="InterPro" id="IPR050869">
    <property type="entry name" value="H3K4_H4K5_MeTrfase"/>
</dbReference>
<dbReference type="Pfam" id="PF00856">
    <property type="entry name" value="SET"/>
    <property type="match status" value="1"/>
</dbReference>
<dbReference type="InterPro" id="IPR001214">
    <property type="entry name" value="SET_dom"/>
</dbReference>
<gene>
    <name evidence="2" type="ORF">AOQ84DRAFT_355922</name>
</gene>
<dbReference type="InterPro" id="IPR046341">
    <property type="entry name" value="SET_dom_sf"/>
</dbReference>
<dbReference type="Gene3D" id="6.10.140.2220">
    <property type="match status" value="1"/>
</dbReference>
<dbReference type="SUPFAM" id="SSF82199">
    <property type="entry name" value="SET domain"/>
    <property type="match status" value="1"/>
</dbReference>
<dbReference type="OrthoDB" id="1028014at2759"/>
<proteinExistence type="predicted"/>
<organism evidence="2 3">
    <name type="scientific">Glonium stellatum</name>
    <dbReference type="NCBI Taxonomy" id="574774"/>
    <lineage>
        <taxon>Eukaryota</taxon>
        <taxon>Fungi</taxon>
        <taxon>Dikarya</taxon>
        <taxon>Ascomycota</taxon>
        <taxon>Pezizomycotina</taxon>
        <taxon>Dothideomycetes</taxon>
        <taxon>Pleosporomycetidae</taxon>
        <taxon>Gloniales</taxon>
        <taxon>Gloniaceae</taxon>
        <taxon>Glonium</taxon>
    </lineage>
</organism>
<dbReference type="PANTHER" id="PTHR12197">
    <property type="entry name" value="HISTONE-LYSINE N-METHYLTRANSFERASE SMYD"/>
    <property type="match status" value="1"/>
</dbReference>
<dbReference type="Proteomes" id="UP000250140">
    <property type="component" value="Unassembled WGS sequence"/>
</dbReference>
<reference evidence="2 3" key="1">
    <citation type="journal article" date="2016" name="Nat. Commun.">
        <title>Ectomycorrhizal ecology is imprinted in the genome of the dominant symbiotic fungus Cenococcum geophilum.</title>
        <authorList>
            <consortium name="DOE Joint Genome Institute"/>
            <person name="Peter M."/>
            <person name="Kohler A."/>
            <person name="Ohm R.A."/>
            <person name="Kuo A."/>
            <person name="Krutzmann J."/>
            <person name="Morin E."/>
            <person name="Arend M."/>
            <person name="Barry K.W."/>
            <person name="Binder M."/>
            <person name="Choi C."/>
            <person name="Clum A."/>
            <person name="Copeland A."/>
            <person name="Grisel N."/>
            <person name="Haridas S."/>
            <person name="Kipfer T."/>
            <person name="LaButti K."/>
            <person name="Lindquist E."/>
            <person name="Lipzen A."/>
            <person name="Maire R."/>
            <person name="Meier B."/>
            <person name="Mihaltcheva S."/>
            <person name="Molinier V."/>
            <person name="Murat C."/>
            <person name="Poggeler S."/>
            <person name="Quandt C.A."/>
            <person name="Sperisen C."/>
            <person name="Tritt A."/>
            <person name="Tisserant E."/>
            <person name="Crous P.W."/>
            <person name="Henrissat B."/>
            <person name="Nehls U."/>
            <person name="Egli S."/>
            <person name="Spatafora J.W."/>
            <person name="Grigoriev I.V."/>
            <person name="Martin F.M."/>
        </authorList>
    </citation>
    <scope>NUCLEOTIDE SEQUENCE [LARGE SCALE GENOMIC DNA]</scope>
    <source>
        <strain evidence="2 3">CBS 207.34</strain>
    </source>
</reference>
<dbReference type="PANTHER" id="PTHR12197:SF294">
    <property type="entry name" value="POTENTIAL PROTEIN LYSINE METHYLTRANSFERASE SET6"/>
    <property type="match status" value="1"/>
</dbReference>
<dbReference type="Gene3D" id="2.170.270.10">
    <property type="entry name" value="SET domain"/>
    <property type="match status" value="2"/>
</dbReference>
<evidence type="ECO:0000313" key="3">
    <source>
        <dbReference type="Proteomes" id="UP000250140"/>
    </source>
</evidence>
<evidence type="ECO:0000259" key="1">
    <source>
        <dbReference type="PROSITE" id="PS50280"/>
    </source>
</evidence>
<feature type="domain" description="SET" evidence="1">
    <location>
        <begin position="11"/>
        <end position="309"/>
    </location>
</feature>
<evidence type="ECO:0000313" key="2">
    <source>
        <dbReference type="EMBL" id="OCL05522.1"/>
    </source>
</evidence>
<protein>
    <submittedName>
        <fullName evidence="2">SET domain-containing protein</fullName>
    </submittedName>
</protein>
<accession>A0A8E2JQC5</accession>
<keyword evidence="3" id="KW-1185">Reference proteome</keyword>
<dbReference type="CDD" id="cd20071">
    <property type="entry name" value="SET_SMYD"/>
    <property type="match status" value="1"/>
</dbReference>
<dbReference type="AlphaFoldDB" id="A0A8E2JQC5"/>
<dbReference type="PROSITE" id="PS50280">
    <property type="entry name" value="SET"/>
    <property type="match status" value="1"/>
</dbReference>
<dbReference type="GO" id="GO:0005634">
    <property type="term" value="C:nucleus"/>
    <property type="evidence" value="ECO:0007669"/>
    <property type="project" value="TreeGrafter"/>
</dbReference>
<dbReference type="EMBL" id="KV750262">
    <property type="protein sequence ID" value="OCL05522.1"/>
    <property type="molecule type" value="Genomic_DNA"/>
</dbReference>